<dbReference type="InterPro" id="IPR026891">
    <property type="entry name" value="Fn3-like"/>
</dbReference>
<evidence type="ECO:0000256" key="3">
    <source>
        <dbReference type="ARBA" id="ARBA00023277"/>
    </source>
</evidence>
<keyword evidence="3" id="KW-0119">Carbohydrate metabolism</keyword>
<keyword evidence="4" id="KW-0326">Glycosidase</keyword>
<dbReference type="Pfam" id="PF00933">
    <property type="entry name" value="Glyco_hydro_3"/>
    <property type="match status" value="1"/>
</dbReference>
<dbReference type="Gene3D" id="2.60.40.10">
    <property type="entry name" value="Immunoglobulins"/>
    <property type="match status" value="1"/>
</dbReference>
<evidence type="ECO:0000313" key="8">
    <source>
        <dbReference type="Proteomes" id="UP001597063"/>
    </source>
</evidence>
<accession>A0ABW2XKN7</accession>
<reference evidence="8" key="1">
    <citation type="journal article" date="2019" name="Int. J. Syst. Evol. Microbiol.">
        <title>The Global Catalogue of Microorganisms (GCM) 10K type strain sequencing project: providing services to taxonomists for standard genome sequencing and annotation.</title>
        <authorList>
            <consortium name="The Broad Institute Genomics Platform"/>
            <consortium name="The Broad Institute Genome Sequencing Center for Infectious Disease"/>
            <person name="Wu L."/>
            <person name="Ma J."/>
        </authorList>
    </citation>
    <scope>NUCLEOTIDE SEQUENCE [LARGE SCALE GENOMIC DNA]</scope>
    <source>
        <strain evidence="8">JCM 9371</strain>
    </source>
</reference>
<evidence type="ECO:0000256" key="2">
    <source>
        <dbReference type="ARBA" id="ARBA00022801"/>
    </source>
</evidence>
<dbReference type="InterPro" id="IPR013783">
    <property type="entry name" value="Ig-like_fold"/>
</dbReference>
<dbReference type="Pfam" id="PF14310">
    <property type="entry name" value="Fn3-like"/>
    <property type="match status" value="1"/>
</dbReference>
<evidence type="ECO:0000313" key="7">
    <source>
        <dbReference type="EMBL" id="MFD0685978.1"/>
    </source>
</evidence>
<dbReference type="InterPro" id="IPR001764">
    <property type="entry name" value="Glyco_hydro_3_N"/>
</dbReference>
<keyword evidence="8" id="KW-1185">Reference proteome</keyword>
<dbReference type="SUPFAM" id="SSF52279">
    <property type="entry name" value="Beta-D-glucan exohydrolase, C-terminal domain"/>
    <property type="match status" value="1"/>
</dbReference>
<dbReference type="InterPro" id="IPR050288">
    <property type="entry name" value="Cellulose_deg_GH3"/>
</dbReference>
<dbReference type="SMART" id="SM01217">
    <property type="entry name" value="Fn3_like"/>
    <property type="match status" value="1"/>
</dbReference>
<dbReference type="PROSITE" id="PS00775">
    <property type="entry name" value="GLYCOSYL_HYDROL_F3"/>
    <property type="match status" value="1"/>
</dbReference>
<dbReference type="SUPFAM" id="SSF51445">
    <property type="entry name" value="(Trans)glycosidases"/>
    <property type="match status" value="1"/>
</dbReference>
<keyword evidence="5" id="KW-0732">Signal</keyword>
<dbReference type="Pfam" id="PF01915">
    <property type="entry name" value="Glyco_hydro_3_C"/>
    <property type="match status" value="1"/>
</dbReference>
<proteinExistence type="inferred from homology"/>
<dbReference type="InterPro" id="IPR036881">
    <property type="entry name" value="Glyco_hydro_3_C_sf"/>
</dbReference>
<dbReference type="InterPro" id="IPR002772">
    <property type="entry name" value="Glyco_hydro_3_C"/>
</dbReference>
<comment type="caution">
    <text evidence="7">The sequence shown here is derived from an EMBL/GenBank/DDBJ whole genome shotgun (WGS) entry which is preliminary data.</text>
</comment>
<evidence type="ECO:0000256" key="5">
    <source>
        <dbReference type="SAM" id="SignalP"/>
    </source>
</evidence>
<feature type="chain" id="PRO_5047462110" evidence="5">
    <location>
        <begin position="34"/>
        <end position="1059"/>
    </location>
</feature>
<dbReference type="InterPro" id="IPR019800">
    <property type="entry name" value="Glyco_hydro_3_AS"/>
</dbReference>
<dbReference type="Gene3D" id="3.40.50.1700">
    <property type="entry name" value="Glycoside hydrolase family 3 C-terminal domain"/>
    <property type="match status" value="1"/>
</dbReference>
<keyword evidence="2 4" id="KW-0378">Hydrolase</keyword>
<dbReference type="PRINTS" id="PR00133">
    <property type="entry name" value="GLHYDRLASE3"/>
</dbReference>
<evidence type="ECO:0000256" key="4">
    <source>
        <dbReference type="RuleBase" id="RU361161"/>
    </source>
</evidence>
<dbReference type="PANTHER" id="PTHR42715">
    <property type="entry name" value="BETA-GLUCOSIDASE"/>
    <property type="match status" value="1"/>
</dbReference>
<dbReference type="Proteomes" id="UP001597063">
    <property type="component" value="Unassembled WGS sequence"/>
</dbReference>
<comment type="similarity">
    <text evidence="1 4">Belongs to the glycosyl hydrolase 3 family.</text>
</comment>
<gene>
    <name evidence="7" type="ORF">ACFQZM_15850</name>
</gene>
<dbReference type="PANTHER" id="PTHR42715:SF10">
    <property type="entry name" value="BETA-GLUCOSIDASE"/>
    <property type="match status" value="1"/>
</dbReference>
<sequence length="1059" mass="112721">MQVPFVRRTAARPVLSAALAVGLVLTAVFSARASTTDPEPGRLELANSALARRAASQGMVLLDNPGAALPMARSGNVALFGVGAYKTVKGGTGSGDVNNRSTVTARQGLENAGYRVTTGSAYWKAMTAAYDTKYPETDAGYSFGPAIDYSSVEQLLTADTVQPTAPTDTAIYVVARNSGEGFDRSPGAGDYQLTDTEKADIRLIGRTYVHVVIVLNVGGVIDTSFFKAINASAKDPSNGPALDSLLLMSQSGQQGGNALVDVLNGTVNPSGHLTDTWASKYSHYPASGTFGGNDGDTGTEPYREGIYVGYRYFDSFYKTIDPSNPASVVTYPFGWGLSYTGFRISAPSVRATAAKTTVKVRVTNTGARSGKEVVQVYFSAPQTGVDKAYQELAAFAKTDELPPGASQDLTISYDTTQMSSFDTARSAYVLDPGTYVIRVGDSSRSTHVAAKLTLSSRVTTESVDHELDGRTPDGELAGDPANFYTYAGEDREIAAAPSVALNPASFRKLFKDSRSSFEQDVPVPSTSPYYAIDKSPISSTTAYIDPRQTNWEGTGAPYPRKTGETLNKAAPIRGATLYDVAKGKMPLTQFVAGLSLDQLANIVEGSATPGSTPAAVGAGGYTTGKYENIGIPAMTLADGPAGLRITRRLPTTPPTYQWATAWPVGTLLAQTWDSDLVLRVGRAVGEEMLYYGATLWLAPGMNIHRDPLNGRNFEYYSEDPLLTGMTAVAATRGVQSKPGVGVTLKHLAGNNQEANRDGDDAVVSERALREIELKSFEYAVKTGRPMAVMSSYNKINGTWSSKNYDLLTDVLRGEWGFQGLVMTDWGGAHGATDTMYSGNDLIEPGTNPDEVVTASKKVLPTIDVAGLPAYTKYQVDLGGGRLYTLRYAWKNGSLVPSPSGSESVTTTVDSRTDLSKTPLSSASIQVLATGQTKTVANPPLHSVDEAYKAITAVLADGAVDTTTKASIAISNVVHAVPGDNASPVTAYTVTLKGDYQVNMRLGDLQRSARRILATIMQTQPFAQLAKLNHVRGITVHPYGNRFGKPQDIVEVDKNEIRGR</sequence>
<dbReference type="GO" id="GO:0016787">
    <property type="term" value="F:hydrolase activity"/>
    <property type="evidence" value="ECO:0007669"/>
    <property type="project" value="UniProtKB-KW"/>
</dbReference>
<organism evidence="7 8">
    <name type="scientific">Actinomadura fibrosa</name>
    <dbReference type="NCBI Taxonomy" id="111802"/>
    <lineage>
        <taxon>Bacteria</taxon>
        <taxon>Bacillati</taxon>
        <taxon>Actinomycetota</taxon>
        <taxon>Actinomycetes</taxon>
        <taxon>Streptosporangiales</taxon>
        <taxon>Thermomonosporaceae</taxon>
        <taxon>Actinomadura</taxon>
    </lineage>
</organism>
<protein>
    <submittedName>
        <fullName evidence="7">Glycoside hydrolase family 3 N-terminal domain-containing protein</fullName>
    </submittedName>
</protein>
<name>A0ABW2XKN7_9ACTN</name>
<dbReference type="EMBL" id="JBHTGP010000007">
    <property type="protein sequence ID" value="MFD0685978.1"/>
    <property type="molecule type" value="Genomic_DNA"/>
</dbReference>
<dbReference type="RefSeq" id="WP_131755677.1">
    <property type="nucleotide sequence ID" value="NZ_CAACUY010000007.1"/>
</dbReference>
<dbReference type="InterPro" id="IPR017853">
    <property type="entry name" value="GH"/>
</dbReference>
<evidence type="ECO:0000256" key="1">
    <source>
        <dbReference type="ARBA" id="ARBA00005336"/>
    </source>
</evidence>
<dbReference type="InterPro" id="IPR036962">
    <property type="entry name" value="Glyco_hydro_3_N_sf"/>
</dbReference>
<dbReference type="Gene3D" id="3.20.20.300">
    <property type="entry name" value="Glycoside hydrolase, family 3, N-terminal domain"/>
    <property type="match status" value="1"/>
</dbReference>
<feature type="signal peptide" evidence="5">
    <location>
        <begin position="1"/>
        <end position="33"/>
    </location>
</feature>
<feature type="domain" description="Fibronectin type III-like" evidence="6">
    <location>
        <begin position="372"/>
        <end position="443"/>
    </location>
</feature>
<evidence type="ECO:0000259" key="6">
    <source>
        <dbReference type="SMART" id="SM01217"/>
    </source>
</evidence>